<keyword evidence="3" id="KW-0479">Metal-binding</keyword>
<feature type="non-terminal residue" evidence="19">
    <location>
        <position position="1"/>
    </location>
</feature>
<dbReference type="PROSITE" id="PS50016">
    <property type="entry name" value="ZF_PHD_2"/>
    <property type="match status" value="1"/>
</dbReference>
<name>A0AA36D1W4_9BILA</name>
<dbReference type="PROSITE" id="PS50827">
    <property type="entry name" value="DDT"/>
    <property type="match status" value="1"/>
</dbReference>
<dbReference type="FunFam" id="3.30.40.10:FF:000199">
    <property type="entry name" value="Bromodomain adjacent to zinc finger domain 2B"/>
    <property type="match status" value="1"/>
</dbReference>
<dbReference type="PRINTS" id="PR00503">
    <property type="entry name" value="BROMODOMAIN"/>
</dbReference>
<evidence type="ECO:0000256" key="14">
    <source>
        <dbReference type="SAM" id="MobiDB-lite"/>
    </source>
</evidence>
<evidence type="ECO:0000259" key="16">
    <source>
        <dbReference type="PROSITE" id="PS50016"/>
    </source>
</evidence>
<dbReference type="Gene3D" id="1.20.920.10">
    <property type="entry name" value="Bromodomain-like"/>
    <property type="match status" value="1"/>
</dbReference>
<feature type="domain" description="Bromo" evidence="15">
    <location>
        <begin position="1178"/>
        <end position="1248"/>
    </location>
</feature>
<evidence type="ECO:0000259" key="17">
    <source>
        <dbReference type="PROSITE" id="PS50827"/>
    </source>
</evidence>
<dbReference type="InterPro" id="IPR011011">
    <property type="entry name" value="Znf_FYVE_PHD"/>
</dbReference>
<keyword evidence="10" id="KW-0539">Nucleus</keyword>
<dbReference type="InterPro" id="IPR013083">
    <property type="entry name" value="Znf_RING/FYVE/PHD"/>
</dbReference>
<dbReference type="InterPro" id="IPR019787">
    <property type="entry name" value="Znf_PHD-finger"/>
</dbReference>
<feature type="compositionally biased region" description="Acidic residues" evidence="14">
    <location>
        <begin position="954"/>
        <end position="981"/>
    </location>
</feature>
<dbReference type="Pfam" id="PF15613">
    <property type="entry name" value="WSD"/>
    <property type="match status" value="1"/>
</dbReference>
<evidence type="ECO:0000256" key="10">
    <source>
        <dbReference type="ARBA" id="ARBA00023242"/>
    </source>
</evidence>
<evidence type="ECO:0000259" key="15">
    <source>
        <dbReference type="PROSITE" id="PS50014"/>
    </source>
</evidence>
<dbReference type="SMART" id="SM00297">
    <property type="entry name" value="BROMO"/>
    <property type="match status" value="1"/>
</dbReference>
<dbReference type="Pfam" id="PF02791">
    <property type="entry name" value="DDT"/>
    <property type="match status" value="1"/>
</dbReference>
<feature type="domain" description="MBD" evidence="18">
    <location>
        <begin position="232"/>
        <end position="305"/>
    </location>
</feature>
<dbReference type="Pfam" id="PF00439">
    <property type="entry name" value="Bromodomain"/>
    <property type="match status" value="1"/>
</dbReference>
<dbReference type="SUPFAM" id="SSF57903">
    <property type="entry name" value="FYVE/PHD zinc finger"/>
    <property type="match status" value="2"/>
</dbReference>
<feature type="region of interest" description="Disordered" evidence="14">
    <location>
        <begin position="96"/>
        <end position="152"/>
    </location>
</feature>
<dbReference type="Proteomes" id="UP001177023">
    <property type="component" value="Unassembled WGS sequence"/>
</dbReference>
<dbReference type="SMART" id="SM00249">
    <property type="entry name" value="PHD"/>
    <property type="match status" value="2"/>
</dbReference>
<keyword evidence="4 12" id="KW-0863">Zinc-finger</keyword>
<keyword evidence="20" id="KW-1185">Reference proteome</keyword>
<evidence type="ECO:0000313" key="20">
    <source>
        <dbReference type="Proteomes" id="UP001177023"/>
    </source>
</evidence>
<feature type="region of interest" description="Disordered" evidence="14">
    <location>
        <begin position="583"/>
        <end position="630"/>
    </location>
</feature>
<dbReference type="EMBL" id="CATQJA010002655">
    <property type="protein sequence ID" value="CAJ0579146.1"/>
    <property type="molecule type" value="Genomic_DNA"/>
</dbReference>
<evidence type="ECO:0000313" key="19">
    <source>
        <dbReference type="EMBL" id="CAJ0579146.1"/>
    </source>
</evidence>
<evidence type="ECO:0000256" key="3">
    <source>
        <dbReference type="ARBA" id="ARBA00022723"/>
    </source>
</evidence>
<dbReference type="InterPro" id="IPR018501">
    <property type="entry name" value="DDT_dom"/>
</dbReference>
<dbReference type="InterPro" id="IPR018359">
    <property type="entry name" value="Bromodomain_CS"/>
</dbReference>
<evidence type="ECO:0000256" key="9">
    <source>
        <dbReference type="ARBA" id="ARBA00023163"/>
    </source>
</evidence>
<comment type="similarity">
    <text evidence="2">Belongs to the WAL family.</text>
</comment>
<evidence type="ECO:0000256" key="5">
    <source>
        <dbReference type="ARBA" id="ARBA00022833"/>
    </source>
</evidence>
<dbReference type="SMART" id="SM00391">
    <property type="entry name" value="MBD"/>
    <property type="match status" value="1"/>
</dbReference>
<dbReference type="InterPro" id="IPR001965">
    <property type="entry name" value="Znf_PHD"/>
</dbReference>
<evidence type="ECO:0000256" key="7">
    <source>
        <dbReference type="ARBA" id="ARBA00023054"/>
    </source>
</evidence>
<evidence type="ECO:0000256" key="8">
    <source>
        <dbReference type="ARBA" id="ARBA00023117"/>
    </source>
</evidence>
<dbReference type="Pfam" id="PF01429">
    <property type="entry name" value="MBD"/>
    <property type="match status" value="1"/>
</dbReference>
<evidence type="ECO:0000256" key="1">
    <source>
        <dbReference type="ARBA" id="ARBA00004123"/>
    </source>
</evidence>
<keyword evidence="9" id="KW-0804">Transcription</keyword>
<keyword evidence="6" id="KW-0805">Transcription regulation</keyword>
<dbReference type="GO" id="GO:0005634">
    <property type="term" value="C:nucleus"/>
    <property type="evidence" value="ECO:0007669"/>
    <property type="project" value="UniProtKB-SubCell"/>
</dbReference>
<comment type="caution">
    <text evidence="19">The sequence shown here is derived from an EMBL/GenBank/DDBJ whole genome shotgun (WGS) entry which is preliminary data.</text>
</comment>
<dbReference type="InterPro" id="IPR001487">
    <property type="entry name" value="Bromodomain"/>
</dbReference>
<accession>A0AA36D1W4</accession>
<dbReference type="CDD" id="cd15545">
    <property type="entry name" value="PHD_BAZ2A_like"/>
    <property type="match status" value="1"/>
</dbReference>
<feature type="domain" description="DDT" evidence="17">
    <location>
        <begin position="415"/>
        <end position="479"/>
    </location>
</feature>
<evidence type="ECO:0000256" key="13">
    <source>
        <dbReference type="SAM" id="Coils"/>
    </source>
</evidence>
<evidence type="ECO:0000256" key="4">
    <source>
        <dbReference type="ARBA" id="ARBA00022771"/>
    </source>
</evidence>
<evidence type="ECO:0000256" key="2">
    <source>
        <dbReference type="ARBA" id="ARBA00007444"/>
    </source>
</evidence>
<proteinExistence type="inferred from homology"/>
<dbReference type="InterPro" id="IPR001739">
    <property type="entry name" value="Methyl_CpG_DNA-bd"/>
</dbReference>
<feature type="region of interest" description="Disordered" evidence="14">
    <location>
        <begin position="945"/>
        <end position="981"/>
    </location>
</feature>
<keyword evidence="8 11" id="KW-0103">Bromodomain</keyword>
<feature type="coiled-coil region" evidence="13">
    <location>
        <begin position="638"/>
        <end position="665"/>
    </location>
</feature>
<dbReference type="SUPFAM" id="SSF54171">
    <property type="entry name" value="DNA-binding domain"/>
    <property type="match status" value="1"/>
</dbReference>
<dbReference type="GO" id="GO:0003677">
    <property type="term" value="F:DNA binding"/>
    <property type="evidence" value="ECO:0007669"/>
    <property type="project" value="InterPro"/>
</dbReference>
<gene>
    <name evidence="19" type="ORF">MSPICULIGERA_LOCUS17376</name>
</gene>
<evidence type="ECO:0000256" key="6">
    <source>
        <dbReference type="ARBA" id="ARBA00023015"/>
    </source>
</evidence>
<dbReference type="PANTHER" id="PTHR45915">
    <property type="entry name" value="TRANSCRIPTION INTERMEDIARY FACTOR"/>
    <property type="match status" value="1"/>
</dbReference>
<keyword evidence="7 13" id="KW-0175">Coiled coil</keyword>
<dbReference type="PROSITE" id="PS50982">
    <property type="entry name" value="MBD"/>
    <property type="match status" value="1"/>
</dbReference>
<feature type="compositionally biased region" description="Basic and acidic residues" evidence="14">
    <location>
        <begin position="595"/>
        <end position="616"/>
    </location>
</feature>
<keyword evidence="5" id="KW-0862">Zinc</keyword>
<evidence type="ECO:0000256" key="11">
    <source>
        <dbReference type="PROSITE-ProRule" id="PRU00035"/>
    </source>
</evidence>
<dbReference type="InterPro" id="IPR036427">
    <property type="entry name" value="Bromodomain-like_sf"/>
</dbReference>
<sequence>MSDQLLRLLYAQQLAQQQSTSQAAQPPQNANPLQNLAALFQNGLMAQPNMLQAFMLAQQQAQAANLLSMMQRGDLNNGFQNPFEMLNRLLARKLANDSTSNGNSSASPSTNDTDGSSNDLEPGEVPKKATKTPPKPKSKPAPKPPPNPMLDYIIKNSGAILGSLGKRPAPVAQNGAPEVDWSKLLGLQTARTPTPSKRKAKKPQKIVMEEPEMSMGRLTPIDEETKARRSGVPDIELLKKTLTIGWRRQTFVRSITASGVRGDVVYYAPCGKKFGTYAEVVRHLNRLDKAHGLTRDHFSFSCKMMVGEFVMFELQEDTGEKKIMKMTAEEVQEEIARLNRPKPPKIIPEKIPKKPKKIKEEEKEEEFDHGEEFVEEAIKDLDDAKGSRIPVDDLQLDEIRALPDLARVEGLELKGNGFADALMVYEFLQNFRHVLKIEPQQVPSLDVLTAGLAGDEKYRTTIFTLTKTLLTLALEFPGFPKHDPNELRKQAGELELSRDNFSEIMRMWLQTRKKQGIKLSEYLADAHFESISGEKKAEILGFICNELLFCRNIIREIDSNLEEISKLRGERWMREGKVRALRGVQTKKAKKKEKVKQEGDVPEGERPESPMSDHSRSPSPAAKKTFTPGIGQCEVLTEEEQNKTVEELEDQIVGLNAEADEIRGKVNVICNRVRTFPLGQDRFHRIYWQLPTVDGVLVEGVESAAKNNASVNLNETCQFDPLGVTDPDSFIHPDVIACLEDTIDAVIAGKPDKKKPKRRRRLENHAKRGWWTVAENHLKPLRDSLHGRGIRERALHRLLLRDSFLKEQHWAHLDLTPVSTRSDSKALSEEQIFRAERALRELENRIFDAHLQTKGWKPPFEPFDQPDEETSQSNWVDEVPDVAHLDPMPTMEQLRKRLLEVEENTEPRYLRQDFYAGETISIKRVMGKDQNKKAKIVEADPQLDVSDENLQIVEAEEKEEKDEEKEDKEDEHEDDEEEEGELCEIWKQAVQEATTPASIVILAQVLEQNIAWERSVMKAACQICHTSDHDDKLLLCDLCELGYHLYCFKPAMDKVPEGEWFCPKCKETASRKPTCLLCSDHKTPIYNCQKCHAFFHTECAGEPTPENPSTYKCAACDGRKKSVRILERELEPRAPSETGSEDTPGGRKPPKRKPGSDLIIFPAPMVAELAKTMLDELEAQEHSLPFLEPVDLKAVPDYLDVIDQPIDMLTMRQKADDGEYPTAEDFHADVELMFANCRKFNEDKSPIGAAGLALNRFFSKRWRQVRYNFCKRLKRLKPSY</sequence>
<dbReference type="Gene3D" id="3.30.40.10">
    <property type="entry name" value="Zinc/RING finger domain, C3HC4 (zinc finger)"/>
    <property type="match status" value="1"/>
</dbReference>
<dbReference type="AlphaFoldDB" id="A0AA36D1W4"/>
<reference evidence="19" key="1">
    <citation type="submission" date="2023-06" db="EMBL/GenBank/DDBJ databases">
        <authorList>
            <person name="Delattre M."/>
        </authorList>
    </citation>
    <scope>NUCLEOTIDE SEQUENCE</scope>
    <source>
        <strain evidence="19">AF72</strain>
    </source>
</reference>
<protein>
    <submittedName>
        <fullName evidence="19">Uncharacterized protein</fullName>
    </submittedName>
</protein>
<dbReference type="GO" id="GO:0000785">
    <property type="term" value="C:chromatin"/>
    <property type="evidence" value="ECO:0007669"/>
    <property type="project" value="TreeGrafter"/>
</dbReference>
<comment type="subcellular location">
    <subcellularLocation>
        <location evidence="1">Nucleus</location>
    </subcellularLocation>
</comment>
<feature type="domain" description="PHD-type" evidence="16">
    <location>
        <begin position="1018"/>
        <end position="1068"/>
    </location>
</feature>
<feature type="region of interest" description="Disordered" evidence="14">
    <location>
        <begin position="1127"/>
        <end position="1158"/>
    </location>
</feature>
<dbReference type="GO" id="GO:0008270">
    <property type="term" value="F:zinc ion binding"/>
    <property type="evidence" value="ECO:0007669"/>
    <property type="project" value="UniProtKB-KW"/>
</dbReference>
<evidence type="ECO:0000256" key="12">
    <source>
        <dbReference type="PROSITE-ProRule" id="PRU00146"/>
    </source>
</evidence>
<dbReference type="PROSITE" id="PS50014">
    <property type="entry name" value="BROMODOMAIN_2"/>
    <property type="match status" value="1"/>
</dbReference>
<dbReference type="Gene3D" id="3.30.890.10">
    <property type="entry name" value="Methyl-cpg-binding Protein 2, Chain A"/>
    <property type="match status" value="1"/>
</dbReference>
<feature type="compositionally biased region" description="Low complexity" evidence="14">
    <location>
        <begin position="96"/>
        <end position="111"/>
    </location>
</feature>
<evidence type="ECO:0000259" key="18">
    <source>
        <dbReference type="PROSITE" id="PS50982"/>
    </source>
</evidence>
<feature type="compositionally biased region" description="Basic residues" evidence="14">
    <location>
        <begin position="585"/>
        <end position="594"/>
    </location>
</feature>
<dbReference type="PROSITE" id="PS00633">
    <property type="entry name" value="BROMODOMAIN_1"/>
    <property type="match status" value="1"/>
</dbReference>
<organism evidence="19 20">
    <name type="scientific">Mesorhabditis spiculigera</name>
    <dbReference type="NCBI Taxonomy" id="96644"/>
    <lineage>
        <taxon>Eukaryota</taxon>
        <taxon>Metazoa</taxon>
        <taxon>Ecdysozoa</taxon>
        <taxon>Nematoda</taxon>
        <taxon>Chromadorea</taxon>
        <taxon>Rhabditida</taxon>
        <taxon>Rhabditina</taxon>
        <taxon>Rhabditomorpha</taxon>
        <taxon>Rhabditoidea</taxon>
        <taxon>Rhabditidae</taxon>
        <taxon>Mesorhabditinae</taxon>
        <taxon>Mesorhabditis</taxon>
    </lineage>
</organism>
<dbReference type="SMART" id="SM00571">
    <property type="entry name" value="DDT"/>
    <property type="match status" value="1"/>
</dbReference>
<dbReference type="Pfam" id="PF00628">
    <property type="entry name" value="PHD"/>
    <property type="match status" value="1"/>
</dbReference>
<dbReference type="SUPFAM" id="SSF47370">
    <property type="entry name" value="Bromodomain"/>
    <property type="match status" value="1"/>
</dbReference>
<dbReference type="PANTHER" id="PTHR45915:SF2">
    <property type="entry name" value="TOUTATIS, ISOFORM E"/>
    <property type="match status" value="1"/>
</dbReference>
<dbReference type="InterPro" id="IPR016177">
    <property type="entry name" value="DNA-bd_dom_sf"/>
</dbReference>
<feature type="compositionally biased region" description="Basic residues" evidence="14">
    <location>
        <begin position="128"/>
        <end position="140"/>
    </location>
</feature>
<dbReference type="InterPro" id="IPR028941">
    <property type="entry name" value="WHIM2_dom"/>
</dbReference>